<protein>
    <submittedName>
        <fullName evidence="2">U27-Liphistoxin-Lsp1a_1</fullName>
    </submittedName>
</protein>
<feature type="signal peptide" evidence="1">
    <location>
        <begin position="1"/>
        <end position="23"/>
    </location>
</feature>
<dbReference type="EMBL" id="HAHL01000139">
    <property type="protein sequence ID" value="SNX34034.1"/>
    <property type="molecule type" value="Transcribed_RNA"/>
</dbReference>
<evidence type="ECO:0000256" key="1">
    <source>
        <dbReference type="SAM" id="SignalP"/>
    </source>
</evidence>
<dbReference type="AlphaFoldDB" id="A0A4Q8K3I5"/>
<dbReference type="EMBL" id="HAHL01000316">
    <property type="protein sequence ID" value="SNX35434.1"/>
    <property type="molecule type" value="Transcribed_RNA"/>
</dbReference>
<name>A0A4Q8K3I5_9ARAC</name>
<accession>A0A4Q8K3I5</accession>
<feature type="chain" id="PRO_5036119981" evidence="1">
    <location>
        <begin position="24"/>
        <end position="68"/>
    </location>
</feature>
<evidence type="ECO:0000313" key="2">
    <source>
        <dbReference type="EMBL" id="SNX34034.1"/>
    </source>
</evidence>
<organism evidence="2">
    <name type="scientific">Liphistius sp. SGP-2016</name>
    <dbReference type="NCBI Taxonomy" id="1905180"/>
    <lineage>
        <taxon>Eukaryota</taxon>
        <taxon>Metazoa</taxon>
        <taxon>Ecdysozoa</taxon>
        <taxon>Arthropoda</taxon>
        <taxon>Chelicerata</taxon>
        <taxon>Arachnida</taxon>
        <taxon>Araneae</taxon>
        <taxon>Mesothelae</taxon>
        <taxon>Liphistiidae</taxon>
        <taxon>Liphistius</taxon>
    </lineage>
</organism>
<sequence length="68" mass="7774">MKNQFVLLLLAMVFLQLISQSDAILSAIWSGIKSLFGKRGLENMDKFDELFDGDFSEADLDFLKELTR</sequence>
<proteinExistence type="predicted"/>
<reference evidence="2" key="2">
    <citation type="submission" date="2019-05" db="EMBL/GenBank/DDBJ databases">
        <title>Unravelling the molecular evolution of spider venoms.</title>
        <authorList>
            <person name="Pineda S."/>
        </authorList>
    </citation>
    <scope>NUCLEOTIDE SEQUENCE</scope>
</reference>
<keyword evidence="1" id="KW-0732">Signal</keyword>
<reference evidence="2" key="1">
    <citation type="submission" date="2017-05" db="EMBL/GenBank/DDBJ databases">
        <authorList>
            <person name="QRISCLOUD D."/>
        </authorList>
    </citation>
    <scope>NUCLEOTIDE SEQUENCE</scope>
</reference>